<dbReference type="EMBL" id="CP002390">
    <property type="protein sequence ID" value="EFE28202.1"/>
    <property type="molecule type" value="Genomic_DNA"/>
</dbReference>
<sequence>MNIQRKKKLEQLWEIRQYQNTENMPLAAKVNNNLYPLSYEVEEEAEITFLDITDNDGRRIYMTSLTFLFTRAAREILDGAIVIVKHSLQNGIYFDIEYKETLKSTHVRLIEKRMRQLVEENVLIERISYTREEAIKRLQEDKLSSNNSQLLRYKDSCMTHIYRCGWLQDYYYGYMVPSTGYLKVFYLHLYNHGIVLLGPSEKNPNKPTGFIPQPKLFQVYKNASEWGKIMGISNVHEWNCAIQSGEYREIVRVTEAAHEKKICEIADMILNNREKGRIILIAGPSSSGKTSFAHRLELQLKVNGLSPITISMDNYFVDREETPLDEHGEPDFETVDAVDITLFNRQMAEIIAGEEVVLPTFDFVTGKKYFDPTNKIQVEEKQPIILEGIHGLNPKLTNQIPDGNKFRIYVSPLTQMNLDSHNKISTSDLRLIRRMARDTQTRGKTPQAVIEAFDKLKKAEQKYIFPYQENADVMFNSALIYELSVLKKFVYPMLQSIDCNSEVYSETRRLEKFLQFFDEMELEIDIPPTSLVREFIGGSTLV</sequence>
<proteinExistence type="predicted"/>
<dbReference type="Gene3D" id="3.30.980.10">
    <property type="entry name" value="Threonyl-trna Synthetase, Chain A, domain 2"/>
    <property type="match status" value="1"/>
</dbReference>
<dbReference type="KEGG" id="faa:HMPREF0389_00116"/>
<reference evidence="3" key="1">
    <citation type="submission" date="2010-12" db="EMBL/GenBank/DDBJ databases">
        <title>The genome sequence of Filifactor alocis strain ATCC 35896.</title>
        <authorList>
            <consortium name="The Broad Institute Genome Sequencing Platform"/>
            <person name="Ward D."/>
            <person name="Earl A."/>
            <person name="Feldgarden M."/>
            <person name="Young S.K."/>
            <person name="Gargeya S."/>
            <person name="Zeng Q."/>
            <person name="Alvarado L."/>
            <person name="Berlin A."/>
            <person name="Bochicchio J."/>
            <person name="Chapman S.B."/>
            <person name="Chen Z."/>
            <person name="Freedman E."/>
            <person name="Gellesch M."/>
            <person name="Goldberg J."/>
            <person name="Griggs A."/>
            <person name="Gujja S."/>
            <person name="Heilman E."/>
            <person name="Heiman D."/>
            <person name="Howarth C."/>
            <person name="Mehta T."/>
            <person name="Neiman D."/>
            <person name="Pearson M."/>
            <person name="Roberts A."/>
            <person name="Saif S."/>
            <person name="Shea T."/>
            <person name="Shenoy N."/>
            <person name="Sisk P."/>
            <person name="Stolte C."/>
            <person name="Sykes S."/>
            <person name="White J."/>
            <person name="Yandava C."/>
            <person name="Izard J."/>
            <person name="Blanton J.M."/>
            <person name="Baranova O.V."/>
            <person name="Tanner A.C."/>
            <person name="Dewhirst F.E."/>
            <person name="Haas B."/>
            <person name="Nusbaum C."/>
            <person name="Birren B."/>
        </authorList>
    </citation>
    <scope>NUCLEOTIDE SEQUENCE [LARGE SCALE GENOMIC DNA]</scope>
    <source>
        <strain evidence="3">ATCC 35896 / D40 B5</strain>
    </source>
</reference>
<dbReference type="GO" id="GO:0016301">
    <property type="term" value="F:kinase activity"/>
    <property type="evidence" value="ECO:0007669"/>
    <property type="project" value="InterPro"/>
</dbReference>
<dbReference type="Gene3D" id="3.40.50.300">
    <property type="entry name" value="P-loop containing nucleotide triphosphate hydrolases"/>
    <property type="match status" value="1"/>
</dbReference>
<evidence type="ECO:0000313" key="2">
    <source>
        <dbReference type="EMBL" id="EFE28202.1"/>
    </source>
</evidence>
<dbReference type="CDD" id="cd02028">
    <property type="entry name" value="UMPK_like"/>
    <property type="match status" value="1"/>
</dbReference>
<dbReference type="InterPro" id="IPR018163">
    <property type="entry name" value="Thr/Ala-tRNA-synth_IIc_edit"/>
</dbReference>
<dbReference type="SUPFAM" id="SSF52540">
    <property type="entry name" value="P-loop containing nucleoside triphosphate hydrolases"/>
    <property type="match status" value="1"/>
</dbReference>
<evidence type="ECO:0000259" key="1">
    <source>
        <dbReference type="Pfam" id="PF00485"/>
    </source>
</evidence>
<gene>
    <name evidence="2" type="ordered locus">HMPREF0389_00116</name>
</gene>
<dbReference type="Proteomes" id="UP000007468">
    <property type="component" value="Chromosome"/>
</dbReference>
<evidence type="ECO:0000313" key="3">
    <source>
        <dbReference type="Proteomes" id="UP000007468"/>
    </source>
</evidence>
<dbReference type="AlphaFoldDB" id="D6GRB1"/>
<dbReference type="GO" id="GO:0005524">
    <property type="term" value="F:ATP binding"/>
    <property type="evidence" value="ECO:0007669"/>
    <property type="project" value="InterPro"/>
</dbReference>
<dbReference type="eggNOG" id="COG0572">
    <property type="taxonomic scope" value="Bacteria"/>
</dbReference>
<dbReference type="Pfam" id="PF00485">
    <property type="entry name" value="PRK"/>
    <property type="match status" value="1"/>
</dbReference>
<dbReference type="PANTHER" id="PTHR10285">
    <property type="entry name" value="URIDINE KINASE"/>
    <property type="match status" value="1"/>
</dbReference>
<accession>D6GRB1</accession>
<dbReference type="PATRIC" id="fig|546269.5.peg.545"/>
<protein>
    <submittedName>
        <fullName evidence="2">Phosphoribulokinase/uridine kinase family protein</fullName>
    </submittedName>
</protein>
<name>D6GRB1_FILAD</name>
<feature type="domain" description="Phosphoribulokinase/uridine kinase" evidence="1">
    <location>
        <begin position="278"/>
        <end position="477"/>
    </location>
</feature>
<dbReference type="SUPFAM" id="SSF55186">
    <property type="entry name" value="ThrRS/AlaRS common domain"/>
    <property type="match status" value="1"/>
</dbReference>
<dbReference type="OrthoDB" id="9764644at2"/>
<dbReference type="InterPro" id="IPR027417">
    <property type="entry name" value="P-loop_NTPase"/>
</dbReference>
<dbReference type="RefSeq" id="WP_014262176.1">
    <property type="nucleotide sequence ID" value="NC_016630.1"/>
</dbReference>
<keyword evidence="3" id="KW-1185">Reference proteome</keyword>
<dbReference type="eggNOG" id="COG0441">
    <property type="taxonomic scope" value="Bacteria"/>
</dbReference>
<dbReference type="InterPro" id="IPR006083">
    <property type="entry name" value="PRK/URK"/>
</dbReference>
<organism evidence="2 3">
    <name type="scientific">Filifactor alocis (strain ATCC 35896 / CCUG 47790 / D40 B5)</name>
    <name type="common">Fusobacterium alocis</name>
    <dbReference type="NCBI Taxonomy" id="546269"/>
    <lineage>
        <taxon>Bacteria</taxon>
        <taxon>Bacillati</taxon>
        <taxon>Bacillota</taxon>
        <taxon>Clostridia</taxon>
        <taxon>Peptostreptococcales</taxon>
        <taxon>Filifactoraceae</taxon>
        <taxon>Filifactor</taxon>
    </lineage>
</organism>
<dbReference type="STRING" id="546269.HMPREF0389_00116"/>